<dbReference type="AlphaFoldDB" id="A0A518JQJ5"/>
<proteinExistence type="predicted"/>
<dbReference type="EMBL" id="CP036348">
    <property type="protein sequence ID" value="QDV67817.1"/>
    <property type="molecule type" value="Genomic_DNA"/>
</dbReference>
<name>A0A518JQJ5_9BACT</name>
<evidence type="ECO:0000313" key="3">
    <source>
        <dbReference type="Proteomes" id="UP000315082"/>
    </source>
</evidence>
<keyword evidence="3" id="KW-1185">Reference proteome</keyword>
<dbReference type="Proteomes" id="UP000315082">
    <property type="component" value="Chromosome"/>
</dbReference>
<dbReference type="KEGG" id="rcf:Poly24_15210"/>
<accession>A0A518JQJ5</accession>
<protein>
    <submittedName>
        <fullName evidence="2">Uncharacterized protein</fullName>
    </submittedName>
</protein>
<evidence type="ECO:0000313" key="2">
    <source>
        <dbReference type="EMBL" id="QDV67817.1"/>
    </source>
</evidence>
<organism evidence="2 3">
    <name type="scientific">Rosistilla carotiformis</name>
    <dbReference type="NCBI Taxonomy" id="2528017"/>
    <lineage>
        <taxon>Bacteria</taxon>
        <taxon>Pseudomonadati</taxon>
        <taxon>Planctomycetota</taxon>
        <taxon>Planctomycetia</taxon>
        <taxon>Pirellulales</taxon>
        <taxon>Pirellulaceae</taxon>
        <taxon>Rosistilla</taxon>
    </lineage>
</organism>
<feature type="region of interest" description="Disordered" evidence="1">
    <location>
        <begin position="1"/>
        <end position="41"/>
    </location>
</feature>
<reference evidence="2 3" key="1">
    <citation type="submission" date="2019-02" db="EMBL/GenBank/DDBJ databases">
        <title>Deep-cultivation of Planctomycetes and their phenomic and genomic characterization uncovers novel biology.</title>
        <authorList>
            <person name="Wiegand S."/>
            <person name="Jogler M."/>
            <person name="Boedeker C."/>
            <person name="Pinto D."/>
            <person name="Vollmers J."/>
            <person name="Rivas-Marin E."/>
            <person name="Kohn T."/>
            <person name="Peeters S.H."/>
            <person name="Heuer A."/>
            <person name="Rast P."/>
            <person name="Oberbeckmann S."/>
            <person name="Bunk B."/>
            <person name="Jeske O."/>
            <person name="Meyerdierks A."/>
            <person name="Storesund J.E."/>
            <person name="Kallscheuer N."/>
            <person name="Luecker S."/>
            <person name="Lage O.M."/>
            <person name="Pohl T."/>
            <person name="Merkel B.J."/>
            <person name="Hornburger P."/>
            <person name="Mueller R.-W."/>
            <person name="Bruemmer F."/>
            <person name="Labrenz M."/>
            <person name="Spormann A.M."/>
            <person name="Op den Camp H."/>
            <person name="Overmann J."/>
            <person name="Amann R."/>
            <person name="Jetten M.S.M."/>
            <person name="Mascher T."/>
            <person name="Medema M.H."/>
            <person name="Devos D.P."/>
            <person name="Kaster A.-K."/>
            <person name="Ovreas L."/>
            <person name="Rohde M."/>
            <person name="Galperin M.Y."/>
            <person name="Jogler C."/>
        </authorList>
    </citation>
    <scope>NUCLEOTIDE SEQUENCE [LARGE SCALE GENOMIC DNA]</scope>
    <source>
        <strain evidence="2 3">Poly24</strain>
    </source>
</reference>
<gene>
    <name evidence="2" type="ORF">Poly24_15210</name>
</gene>
<sequence>MPVNLSRHLTRADAIPYAPVTPNGPKDGTDKHSPRRVRHVR</sequence>
<evidence type="ECO:0000256" key="1">
    <source>
        <dbReference type="SAM" id="MobiDB-lite"/>
    </source>
</evidence>